<proteinExistence type="predicted"/>
<name>A0A4C1WLV2_EUMVA</name>
<dbReference type="AlphaFoldDB" id="A0A4C1WLV2"/>
<protein>
    <submittedName>
        <fullName evidence="1">Uncharacterized protein</fullName>
    </submittedName>
</protein>
<dbReference type="EMBL" id="BGZK01000593">
    <property type="protein sequence ID" value="GBP51993.1"/>
    <property type="molecule type" value="Genomic_DNA"/>
</dbReference>
<reference evidence="1 2" key="1">
    <citation type="journal article" date="2019" name="Commun. Biol.">
        <title>The bagworm genome reveals a unique fibroin gene that provides high tensile strength.</title>
        <authorList>
            <person name="Kono N."/>
            <person name="Nakamura H."/>
            <person name="Ohtoshi R."/>
            <person name="Tomita M."/>
            <person name="Numata K."/>
            <person name="Arakawa K."/>
        </authorList>
    </citation>
    <scope>NUCLEOTIDE SEQUENCE [LARGE SCALE GENOMIC DNA]</scope>
</reference>
<comment type="caution">
    <text evidence="1">The sequence shown here is derived from an EMBL/GenBank/DDBJ whole genome shotgun (WGS) entry which is preliminary data.</text>
</comment>
<dbReference type="Proteomes" id="UP000299102">
    <property type="component" value="Unassembled WGS sequence"/>
</dbReference>
<gene>
    <name evidence="1" type="ORF">EVAR_45842_1</name>
</gene>
<sequence length="239" mass="26946">MEVLANTKTHSEVGFGRLFDLGARFLDDIALRRGPRRRPIVIHVRPLASARRAGVPPVGPFSEQRFAPPTVQHDIREEPTFSGVLRSSVRTLFTPAKPSEIEKAVLARVSRTVDFVLLLPAPGPGRKEASPRTPEEIGRAGEEIVKFTRVPEKRQIVEIVAVSKHTIYLRRLRLRDMQMSLITASAHYIPLIVTRPRRELERTPPARDPGGYITIRPANKVSYLRRSAGSRARTRPDYE</sequence>
<evidence type="ECO:0000313" key="2">
    <source>
        <dbReference type="Proteomes" id="UP000299102"/>
    </source>
</evidence>
<organism evidence="1 2">
    <name type="scientific">Eumeta variegata</name>
    <name type="common">Bagworm moth</name>
    <name type="synonym">Eumeta japonica</name>
    <dbReference type="NCBI Taxonomy" id="151549"/>
    <lineage>
        <taxon>Eukaryota</taxon>
        <taxon>Metazoa</taxon>
        <taxon>Ecdysozoa</taxon>
        <taxon>Arthropoda</taxon>
        <taxon>Hexapoda</taxon>
        <taxon>Insecta</taxon>
        <taxon>Pterygota</taxon>
        <taxon>Neoptera</taxon>
        <taxon>Endopterygota</taxon>
        <taxon>Lepidoptera</taxon>
        <taxon>Glossata</taxon>
        <taxon>Ditrysia</taxon>
        <taxon>Tineoidea</taxon>
        <taxon>Psychidae</taxon>
        <taxon>Oiketicinae</taxon>
        <taxon>Eumeta</taxon>
    </lineage>
</organism>
<evidence type="ECO:0000313" key="1">
    <source>
        <dbReference type="EMBL" id="GBP51993.1"/>
    </source>
</evidence>
<keyword evidence="2" id="KW-1185">Reference proteome</keyword>
<accession>A0A4C1WLV2</accession>